<feature type="region of interest" description="Disordered" evidence="1">
    <location>
        <begin position="1"/>
        <end position="61"/>
    </location>
</feature>
<dbReference type="OrthoDB" id="2143914at2759"/>
<accession>A0A835V905</accession>
<reference evidence="2 3" key="1">
    <citation type="journal article" date="2020" name="Nat. Food">
        <title>A phased Vanilla planifolia genome enables genetic improvement of flavour and production.</title>
        <authorList>
            <person name="Hasing T."/>
            <person name="Tang H."/>
            <person name="Brym M."/>
            <person name="Khazi F."/>
            <person name="Huang T."/>
            <person name="Chambers A.H."/>
        </authorList>
    </citation>
    <scope>NUCLEOTIDE SEQUENCE [LARGE SCALE GENOMIC DNA]</scope>
    <source>
        <tissue evidence="2">Leaf</tissue>
    </source>
</reference>
<feature type="compositionally biased region" description="Polar residues" evidence="1">
    <location>
        <begin position="11"/>
        <end position="32"/>
    </location>
</feature>
<dbReference type="EMBL" id="JADCNL010000002">
    <property type="protein sequence ID" value="KAG0491964.1"/>
    <property type="molecule type" value="Genomic_DNA"/>
</dbReference>
<evidence type="ECO:0000313" key="2">
    <source>
        <dbReference type="EMBL" id="KAG0491964.1"/>
    </source>
</evidence>
<comment type="caution">
    <text evidence="2">The sequence shown here is derived from an EMBL/GenBank/DDBJ whole genome shotgun (WGS) entry which is preliminary data.</text>
</comment>
<sequence>MHSTWKPWPQLGNTPTASPSAKSTRQTAQSVENPDPAEKASVGRCSDGGKAPFSAEGLSDSEAEAWVGSCRMRRRRSRMWRMTAPMAKPKERTQVSPAKEIAMFFTKSDAPSNGPHADGGGAAAVSIKGYQSGFGGEERKP</sequence>
<evidence type="ECO:0000256" key="1">
    <source>
        <dbReference type="SAM" id="MobiDB-lite"/>
    </source>
</evidence>
<organism evidence="2 3">
    <name type="scientific">Vanilla planifolia</name>
    <name type="common">Vanilla</name>
    <dbReference type="NCBI Taxonomy" id="51239"/>
    <lineage>
        <taxon>Eukaryota</taxon>
        <taxon>Viridiplantae</taxon>
        <taxon>Streptophyta</taxon>
        <taxon>Embryophyta</taxon>
        <taxon>Tracheophyta</taxon>
        <taxon>Spermatophyta</taxon>
        <taxon>Magnoliopsida</taxon>
        <taxon>Liliopsida</taxon>
        <taxon>Asparagales</taxon>
        <taxon>Orchidaceae</taxon>
        <taxon>Vanilloideae</taxon>
        <taxon>Vanilleae</taxon>
        <taxon>Vanilla</taxon>
    </lineage>
</organism>
<proteinExistence type="predicted"/>
<dbReference type="AlphaFoldDB" id="A0A835V905"/>
<dbReference type="Proteomes" id="UP000636800">
    <property type="component" value="Chromosome 2"/>
</dbReference>
<name>A0A835V905_VANPL</name>
<gene>
    <name evidence="2" type="ORF">HPP92_005362</name>
</gene>
<keyword evidence="3" id="KW-1185">Reference proteome</keyword>
<protein>
    <submittedName>
        <fullName evidence="2">Uncharacterized protein</fullName>
    </submittedName>
</protein>
<evidence type="ECO:0000313" key="3">
    <source>
        <dbReference type="Proteomes" id="UP000636800"/>
    </source>
</evidence>